<dbReference type="InterPro" id="IPR036526">
    <property type="entry name" value="C-N_Hydrolase_sf"/>
</dbReference>
<protein>
    <recommendedName>
        <fullName evidence="3">CN hydrolase domain-containing protein</fullName>
    </recommendedName>
</protein>
<dbReference type="Gene3D" id="3.60.110.10">
    <property type="entry name" value="Carbon-nitrogen hydrolase"/>
    <property type="match status" value="1"/>
</dbReference>
<sequence length="619" mass="68053">MRPLSLALLQLAPAQADLEANLAAGEDACRRARALGADLALFPELWSNGYASAVPDGLHEDLFRHPQRWEGVDRLPPVPGPEQVWRGQPVGQDSPFVQHFCALAEQLEMAIALTYLEAWDGPPRNTLALIDRRGRIVLHQAKVHTCAFGLPEALLTPGEEFGTATLDTAVGEVRVGAMICYDREFPESARALMLGGAELILVPNACDMEINRLAQLRARAFENMTAVAMANYPGPGFGHSVVFDGMAFGDAGSRDMRLVEAGEQPGIVVAELDLAALRDYRRRETWGNAFRRPTAYRALTEDRIEPPFVRRDQDGRPSPAAPRTPVAAQACTDARPTHPHSVVQRYLDEITPQIVEVVTFEQGGTNVLRLRDREGAFSVLKWYPVQQRSLAELQGAADRARRLRELGWPLPRILAVEEFGGLVLAREEFLDGEHPSQITEAALHTMLDLSRAGRGAATERATGWLRSFADDLHTGGRKVEPPVLTRHRYAASVLARARAAFETLPAEPRAFDDLIHGDFSPGNVLVQDGRLLGVVDWEGVTAGGAALDLVTLEWDLELWGRSVRHALPSVRAELDRLAPAPLRDAYRLYQTCRNLSWALGTPEEADVVRTAQRITGALS</sequence>
<dbReference type="PANTHER" id="PTHR23088:SF27">
    <property type="entry name" value="DEAMINATED GLUTATHIONE AMIDASE"/>
    <property type="match status" value="1"/>
</dbReference>
<dbReference type="InterPro" id="IPR003010">
    <property type="entry name" value="C-N_Hydrolase"/>
</dbReference>
<comment type="caution">
    <text evidence="4">The sequence shown here is derived from an EMBL/GenBank/DDBJ whole genome shotgun (WGS) entry which is preliminary data.</text>
</comment>
<proteinExistence type="inferred from homology"/>
<evidence type="ECO:0000256" key="2">
    <source>
        <dbReference type="SAM" id="MobiDB-lite"/>
    </source>
</evidence>
<dbReference type="PROSITE" id="PS50263">
    <property type="entry name" value="CN_HYDROLASE"/>
    <property type="match status" value="1"/>
</dbReference>
<evidence type="ECO:0000313" key="5">
    <source>
        <dbReference type="Proteomes" id="UP000243342"/>
    </source>
</evidence>
<dbReference type="Gene3D" id="3.90.1200.10">
    <property type="match status" value="1"/>
</dbReference>
<dbReference type="SUPFAM" id="SSF56317">
    <property type="entry name" value="Carbon-nitrogen hydrolase"/>
    <property type="match status" value="1"/>
</dbReference>
<dbReference type="CDD" id="cd07197">
    <property type="entry name" value="nitrilase"/>
    <property type="match status" value="1"/>
</dbReference>
<comment type="similarity">
    <text evidence="1">Belongs to the carbon-nitrogen hydrolase superfamily. NIT1/NIT2 family.</text>
</comment>
<evidence type="ECO:0000313" key="4">
    <source>
        <dbReference type="EMBL" id="OIV39295.1"/>
    </source>
</evidence>
<dbReference type="STRING" id="1428644.BIV57_00115"/>
<dbReference type="Proteomes" id="UP000243342">
    <property type="component" value="Unassembled WGS sequence"/>
</dbReference>
<dbReference type="SUPFAM" id="SSF56112">
    <property type="entry name" value="Protein kinase-like (PK-like)"/>
    <property type="match status" value="1"/>
</dbReference>
<accession>A0A1J7BKT9</accession>
<evidence type="ECO:0000256" key="1">
    <source>
        <dbReference type="ARBA" id="ARBA00010613"/>
    </source>
</evidence>
<dbReference type="AlphaFoldDB" id="A0A1J7BKT9"/>
<dbReference type="EMBL" id="MLCF01000002">
    <property type="protein sequence ID" value="OIV39295.1"/>
    <property type="molecule type" value="Genomic_DNA"/>
</dbReference>
<dbReference type="RefSeq" id="WP_071654492.1">
    <property type="nucleotide sequence ID" value="NZ_MLCF01000002.1"/>
</dbReference>
<dbReference type="OrthoDB" id="4008466at2"/>
<organism evidence="4 5">
    <name type="scientific">Mangrovactinospora gilvigrisea</name>
    <dbReference type="NCBI Taxonomy" id="1428644"/>
    <lineage>
        <taxon>Bacteria</taxon>
        <taxon>Bacillati</taxon>
        <taxon>Actinomycetota</taxon>
        <taxon>Actinomycetes</taxon>
        <taxon>Kitasatosporales</taxon>
        <taxon>Streptomycetaceae</taxon>
        <taxon>Mangrovactinospora</taxon>
    </lineage>
</organism>
<dbReference type="Pfam" id="PF00795">
    <property type="entry name" value="CN_hydrolase"/>
    <property type="match status" value="1"/>
</dbReference>
<feature type="domain" description="CN hydrolase" evidence="3">
    <location>
        <begin position="4"/>
        <end position="274"/>
    </location>
</feature>
<dbReference type="InterPro" id="IPR011009">
    <property type="entry name" value="Kinase-like_dom_sf"/>
</dbReference>
<reference evidence="4 5" key="1">
    <citation type="submission" date="2016-10" db="EMBL/GenBank/DDBJ databases">
        <title>Genome sequence of Streptomyces gilvigriseus MUSC 26.</title>
        <authorList>
            <person name="Lee L.-H."/>
            <person name="Ser H.-L."/>
        </authorList>
    </citation>
    <scope>NUCLEOTIDE SEQUENCE [LARGE SCALE GENOMIC DNA]</scope>
    <source>
        <strain evidence="4 5">MUSC 26</strain>
    </source>
</reference>
<keyword evidence="5" id="KW-1185">Reference proteome</keyword>
<dbReference type="Pfam" id="PF01636">
    <property type="entry name" value="APH"/>
    <property type="match status" value="1"/>
</dbReference>
<gene>
    <name evidence="4" type="ORF">BIV57_00115</name>
</gene>
<dbReference type="InterPro" id="IPR002575">
    <property type="entry name" value="Aminoglycoside_PTrfase"/>
</dbReference>
<dbReference type="PANTHER" id="PTHR23088">
    <property type="entry name" value="NITRILASE-RELATED"/>
    <property type="match status" value="1"/>
</dbReference>
<evidence type="ECO:0000259" key="3">
    <source>
        <dbReference type="PROSITE" id="PS50263"/>
    </source>
</evidence>
<feature type="region of interest" description="Disordered" evidence="2">
    <location>
        <begin position="308"/>
        <end position="329"/>
    </location>
</feature>
<name>A0A1J7BKT9_9ACTN</name>